<evidence type="ECO:0000313" key="2">
    <source>
        <dbReference type="Proteomes" id="UP000319817"/>
    </source>
</evidence>
<dbReference type="Proteomes" id="UP000319817">
    <property type="component" value="Chromosome"/>
</dbReference>
<reference evidence="1 2" key="1">
    <citation type="submission" date="2019-02" db="EMBL/GenBank/DDBJ databases">
        <title>Deep-cultivation of Planctomycetes and their phenomic and genomic characterization uncovers novel biology.</title>
        <authorList>
            <person name="Wiegand S."/>
            <person name="Jogler M."/>
            <person name="Boedeker C."/>
            <person name="Pinto D."/>
            <person name="Vollmers J."/>
            <person name="Rivas-Marin E."/>
            <person name="Kohn T."/>
            <person name="Peeters S.H."/>
            <person name="Heuer A."/>
            <person name="Rast P."/>
            <person name="Oberbeckmann S."/>
            <person name="Bunk B."/>
            <person name="Jeske O."/>
            <person name="Meyerdierks A."/>
            <person name="Storesund J.E."/>
            <person name="Kallscheuer N."/>
            <person name="Luecker S."/>
            <person name="Lage O.M."/>
            <person name="Pohl T."/>
            <person name="Merkel B.J."/>
            <person name="Hornburger P."/>
            <person name="Mueller R.-W."/>
            <person name="Bruemmer F."/>
            <person name="Labrenz M."/>
            <person name="Spormann A.M."/>
            <person name="Op den Camp H."/>
            <person name="Overmann J."/>
            <person name="Amann R."/>
            <person name="Jetten M.S.M."/>
            <person name="Mascher T."/>
            <person name="Medema M.H."/>
            <person name="Devos D.P."/>
            <person name="Kaster A.-K."/>
            <person name="Ovreas L."/>
            <person name="Rohde M."/>
            <person name="Galperin M.Y."/>
            <person name="Jogler C."/>
        </authorList>
    </citation>
    <scope>NUCLEOTIDE SEQUENCE [LARGE SCALE GENOMIC DNA]</scope>
    <source>
        <strain evidence="1 2">K23_9</strain>
    </source>
</reference>
<dbReference type="EMBL" id="CP036526">
    <property type="protein sequence ID" value="QDT11700.1"/>
    <property type="molecule type" value="Genomic_DNA"/>
</dbReference>
<proteinExistence type="predicted"/>
<gene>
    <name evidence="1" type="ORF">K239x_37000</name>
</gene>
<accession>A0A517NX38</accession>
<dbReference type="OrthoDB" id="9758793at2"/>
<protein>
    <submittedName>
        <fullName evidence="1">Uncharacterized protein</fullName>
    </submittedName>
</protein>
<keyword evidence="2" id="KW-1185">Reference proteome</keyword>
<organism evidence="1 2">
    <name type="scientific">Stieleria marina</name>
    <dbReference type="NCBI Taxonomy" id="1930275"/>
    <lineage>
        <taxon>Bacteria</taxon>
        <taxon>Pseudomonadati</taxon>
        <taxon>Planctomycetota</taxon>
        <taxon>Planctomycetia</taxon>
        <taxon>Pirellulales</taxon>
        <taxon>Pirellulaceae</taxon>
        <taxon>Stieleria</taxon>
    </lineage>
</organism>
<dbReference type="AlphaFoldDB" id="A0A517NX38"/>
<sequence length="453" mass="51818">MTNKSHAKYLVRPILIGAWLAATLLLAGIGTCDEPAYPIVTPKDRSEYLKQTPWIEVIEREVPPLANDLGDRMPMIMWHGVGFGPLSPQQIKVLRDRGLTQHLQMDASMIPAALNLQAAGMPVILMQGRTDNWPYSLAENADDWAHQFDVTYQPKWFGDDDAFAWHGACPHKTDGWKILARQTRDTMKQFRDAGVKVTGVWMDLEGDPYPWAHLFDQLKHCRRCRAELPADIVNNQAAWRDDAWRRYVNLYDQHFAKSIRDVFPECLVTNWHVVVSTTNNPIRYFVRDVNLPELSLNFFNTTNPIAYGCDVGWLERPWPEQGLGDSDTQDVQALTQKMIDDFYYHEIVQQVQADHKNRTAAGTPHLTAIPWIARHCRIDTQQRAAPLMTRERYRSALAELWRHDLTTMQVFNAMHDGYEQYAVTELQDAVLALDATLADRPETGAAGEKQTVK</sequence>
<name>A0A517NX38_9BACT</name>
<dbReference type="RefSeq" id="WP_145419494.1">
    <property type="nucleotide sequence ID" value="NZ_CP036526.1"/>
</dbReference>
<evidence type="ECO:0000313" key="1">
    <source>
        <dbReference type="EMBL" id="QDT11700.1"/>
    </source>
</evidence>